<dbReference type="CDD" id="cd06225">
    <property type="entry name" value="HAMP"/>
    <property type="match status" value="1"/>
</dbReference>
<dbReference type="Gene3D" id="1.10.287.130">
    <property type="match status" value="1"/>
</dbReference>
<dbReference type="PANTHER" id="PTHR43711">
    <property type="entry name" value="TWO-COMPONENT HISTIDINE KINASE"/>
    <property type="match status" value="1"/>
</dbReference>
<evidence type="ECO:0000256" key="6">
    <source>
        <dbReference type="ARBA" id="ARBA00022679"/>
    </source>
</evidence>
<dbReference type="CDD" id="cd00075">
    <property type="entry name" value="HATPase"/>
    <property type="match status" value="1"/>
</dbReference>
<feature type="compositionally biased region" description="Gly residues" evidence="12">
    <location>
        <begin position="134"/>
        <end position="145"/>
    </location>
</feature>
<dbReference type="EC" id="2.7.13.3" evidence="3"/>
<evidence type="ECO:0000256" key="9">
    <source>
        <dbReference type="ARBA" id="ARBA00022840"/>
    </source>
</evidence>
<keyword evidence="4" id="KW-1003">Cell membrane</keyword>
<comment type="caution">
    <text evidence="16">The sequence shown here is derived from an EMBL/GenBank/DDBJ whole genome shotgun (WGS) entry which is preliminary data.</text>
</comment>
<protein>
    <recommendedName>
        <fullName evidence="3">histidine kinase</fullName>
        <ecNumber evidence="3">2.7.13.3</ecNumber>
    </recommendedName>
</protein>
<name>A0A4Y8PSW0_9BACL</name>
<evidence type="ECO:0000256" key="12">
    <source>
        <dbReference type="SAM" id="MobiDB-lite"/>
    </source>
</evidence>
<dbReference type="Pfam" id="PF02518">
    <property type="entry name" value="HATPase_c"/>
    <property type="match status" value="1"/>
</dbReference>
<keyword evidence="6" id="KW-0808">Transferase</keyword>
<dbReference type="InterPro" id="IPR003594">
    <property type="entry name" value="HATPase_dom"/>
</dbReference>
<dbReference type="InterPro" id="IPR036097">
    <property type="entry name" value="HisK_dim/P_sf"/>
</dbReference>
<feature type="transmembrane region" description="Helical" evidence="13">
    <location>
        <begin position="200"/>
        <end position="221"/>
    </location>
</feature>
<dbReference type="InterPro" id="IPR003661">
    <property type="entry name" value="HisK_dim/P_dom"/>
</dbReference>
<evidence type="ECO:0000256" key="1">
    <source>
        <dbReference type="ARBA" id="ARBA00000085"/>
    </source>
</evidence>
<accession>A0A4Y8PSW0</accession>
<dbReference type="Pfam" id="PF00672">
    <property type="entry name" value="HAMP"/>
    <property type="match status" value="1"/>
</dbReference>
<evidence type="ECO:0000313" key="17">
    <source>
        <dbReference type="Proteomes" id="UP000298246"/>
    </source>
</evidence>
<dbReference type="Gene3D" id="6.10.340.10">
    <property type="match status" value="1"/>
</dbReference>
<feature type="domain" description="Histidine kinase" evidence="14">
    <location>
        <begin position="317"/>
        <end position="534"/>
    </location>
</feature>
<evidence type="ECO:0000259" key="15">
    <source>
        <dbReference type="PROSITE" id="PS50885"/>
    </source>
</evidence>
<evidence type="ECO:0000256" key="3">
    <source>
        <dbReference type="ARBA" id="ARBA00012438"/>
    </source>
</evidence>
<evidence type="ECO:0000256" key="2">
    <source>
        <dbReference type="ARBA" id="ARBA00004651"/>
    </source>
</evidence>
<dbReference type="OrthoDB" id="9813151at2"/>
<evidence type="ECO:0000313" key="16">
    <source>
        <dbReference type="EMBL" id="TFE83919.1"/>
    </source>
</evidence>
<evidence type="ECO:0000256" key="4">
    <source>
        <dbReference type="ARBA" id="ARBA00022475"/>
    </source>
</evidence>
<dbReference type="SUPFAM" id="SSF158472">
    <property type="entry name" value="HAMP domain-like"/>
    <property type="match status" value="1"/>
</dbReference>
<dbReference type="PROSITE" id="PS50109">
    <property type="entry name" value="HIS_KIN"/>
    <property type="match status" value="1"/>
</dbReference>
<evidence type="ECO:0000259" key="14">
    <source>
        <dbReference type="PROSITE" id="PS50109"/>
    </source>
</evidence>
<dbReference type="Proteomes" id="UP000298246">
    <property type="component" value="Unassembled WGS sequence"/>
</dbReference>
<evidence type="ECO:0000256" key="5">
    <source>
        <dbReference type="ARBA" id="ARBA00022553"/>
    </source>
</evidence>
<keyword evidence="10" id="KW-0902">Two-component regulatory system</keyword>
<dbReference type="SUPFAM" id="SSF47384">
    <property type="entry name" value="Homodimeric domain of signal transducing histidine kinase"/>
    <property type="match status" value="1"/>
</dbReference>
<evidence type="ECO:0000256" key="7">
    <source>
        <dbReference type="ARBA" id="ARBA00022741"/>
    </source>
</evidence>
<keyword evidence="13" id="KW-1133">Transmembrane helix</keyword>
<reference evidence="16 17" key="1">
    <citation type="submission" date="2017-03" db="EMBL/GenBank/DDBJ databases">
        <title>Isolation of Levoglucosan Utilizing Bacteria.</title>
        <authorList>
            <person name="Arya A.S."/>
        </authorList>
    </citation>
    <scope>NUCLEOTIDE SEQUENCE [LARGE SCALE GENOMIC DNA]</scope>
    <source>
        <strain evidence="16 17">MEC069</strain>
    </source>
</reference>
<proteinExistence type="predicted"/>
<feature type="transmembrane region" description="Helical" evidence="13">
    <location>
        <begin position="233"/>
        <end position="255"/>
    </location>
</feature>
<feature type="compositionally biased region" description="Low complexity" evidence="12">
    <location>
        <begin position="164"/>
        <end position="177"/>
    </location>
</feature>
<dbReference type="InterPro" id="IPR005467">
    <property type="entry name" value="His_kinase_dom"/>
</dbReference>
<dbReference type="PRINTS" id="PR00344">
    <property type="entry name" value="BCTRLSENSOR"/>
</dbReference>
<keyword evidence="17" id="KW-1185">Reference proteome</keyword>
<dbReference type="PROSITE" id="PS50885">
    <property type="entry name" value="HAMP"/>
    <property type="match status" value="1"/>
</dbReference>
<feature type="region of interest" description="Disordered" evidence="12">
    <location>
        <begin position="118"/>
        <end position="177"/>
    </location>
</feature>
<organism evidence="16 17">
    <name type="scientific">Paenibacillus athensensis</name>
    <dbReference type="NCBI Taxonomy" id="1967502"/>
    <lineage>
        <taxon>Bacteria</taxon>
        <taxon>Bacillati</taxon>
        <taxon>Bacillota</taxon>
        <taxon>Bacilli</taxon>
        <taxon>Bacillales</taxon>
        <taxon>Paenibacillaceae</taxon>
        <taxon>Paenibacillus</taxon>
    </lineage>
</organism>
<feature type="domain" description="HAMP" evidence="15">
    <location>
        <begin position="256"/>
        <end position="309"/>
    </location>
</feature>
<dbReference type="SMART" id="SM00388">
    <property type="entry name" value="HisKA"/>
    <property type="match status" value="1"/>
</dbReference>
<dbReference type="InterPro" id="IPR003660">
    <property type="entry name" value="HAMP_dom"/>
</dbReference>
<dbReference type="GO" id="GO:0005886">
    <property type="term" value="C:plasma membrane"/>
    <property type="evidence" value="ECO:0007669"/>
    <property type="project" value="UniProtKB-SubCell"/>
</dbReference>
<evidence type="ECO:0000256" key="10">
    <source>
        <dbReference type="ARBA" id="ARBA00023012"/>
    </source>
</evidence>
<keyword evidence="8" id="KW-0418">Kinase</keyword>
<dbReference type="AlphaFoldDB" id="A0A4Y8PSW0"/>
<dbReference type="RefSeq" id="WP_134756696.1">
    <property type="nucleotide sequence ID" value="NZ_MYFO02000003.1"/>
</dbReference>
<keyword evidence="11 13" id="KW-0472">Membrane</keyword>
<dbReference type="InterPro" id="IPR050736">
    <property type="entry name" value="Sensor_HK_Regulatory"/>
</dbReference>
<sequence>MPNPTPERSTLLRKWTLRYVVTLCAGLIAIGAVSVLWQREAALHQRLNALQAFGEAAAAHVSDGHGGIVVPDRLYEWIDGTQRQYGIPGQFGFTVFDRDGRRLFYKSAPVEDGAVRQADDAGGALRRQPAAGEQTGGGGQTGGSGAVRQADGRAADGGAGGATRTGPDSGAAPGPAGVDAVFATPPPLLGASSVRTQGRLYAVTVPVASATGVAGTIAISYSKAALTDVHPQYGLIGGLLALAGLLGWLIIYLLLRRVTRPLHEVAAALRQVEQGDYKLALQERPVEREIHALYASCEAMARRLEQLERLRTELLAGVTHDLKTPVTSIHGLIQAVRDEVVSGPEASEFLDISLKETVRLQHMIADLLDFHAFASGRMKLNAEPFDLGKLLKESVYQWGLLHQDDALELHLDLPEAACMARGDADRVQQILVNLLDNGCQALNGHGAITVKLQHDGGADWEVLVSDTGHGIPAHEQPNIFESYFRGESKKLAVRGLGLGLTFSRLLANAMGGRLQLKMSSPLGTTFQIFVPQAGNNAPSNSPS</sequence>
<dbReference type="SMART" id="SM00304">
    <property type="entry name" value="HAMP"/>
    <property type="match status" value="1"/>
</dbReference>
<gene>
    <name evidence="16" type="ORF">B5M42_21705</name>
</gene>
<evidence type="ECO:0000256" key="8">
    <source>
        <dbReference type="ARBA" id="ARBA00022777"/>
    </source>
</evidence>
<dbReference type="GO" id="GO:0000155">
    <property type="term" value="F:phosphorelay sensor kinase activity"/>
    <property type="evidence" value="ECO:0007669"/>
    <property type="project" value="InterPro"/>
</dbReference>
<comment type="catalytic activity">
    <reaction evidence="1">
        <text>ATP + protein L-histidine = ADP + protein N-phospho-L-histidine.</text>
        <dbReference type="EC" id="2.7.13.3"/>
    </reaction>
</comment>
<keyword evidence="13" id="KW-0812">Transmembrane</keyword>
<dbReference type="GO" id="GO:0005524">
    <property type="term" value="F:ATP binding"/>
    <property type="evidence" value="ECO:0007669"/>
    <property type="project" value="UniProtKB-KW"/>
</dbReference>
<dbReference type="CDD" id="cd00082">
    <property type="entry name" value="HisKA"/>
    <property type="match status" value="1"/>
</dbReference>
<dbReference type="InterPro" id="IPR004358">
    <property type="entry name" value="Sig_transdc_His_kin-like_C"/>
</dbReference>
<feature type="transmembrane region" description="Helical" evidence="13">
    <location>
        <begin position="16"/>
        <end position="37"/>
    </location>
</feature>
<keyword evidence="7" id="KW-0547">Nucleotide-binding</keyword>
<keyword evidence="9" id="KW-0067">ATP-binding</keyword>
<evidence type="ECO:0000256" key="11">
    <source>
        <dbReference type="ARBA" id="ARBA00023136"/>
    </source>
</evidence>
<dbReference type="PANTHER" id="PTHR43711:SF1">
    <property type="entry name" value="HISTIDINE KINASE 1"/>
    <property type="match status" value="1"/>
</dbReference>
<dbReference type="EMBL" id="MYFO01000041">
    <property type="protein sequence ID" value="TFE83919.1"/>
    <property type="molecule type" value="Genomic_DNA"/>
</dbReference>
<evidence type="ECO:0000256" key="13">
    <source>
        <dbReference type="SAM" id="Phobius"/>
    </source>
</evidence>
<dbReference type="InterPro" id="IPR036890">
    <property type="entry name" value="HATPase_C_sf"/>
</dbReference>
<keyword evidence="5" id="KW-0597">Phosphoprotein</keyword>
<dbReference type="SMART" id="SM00387">
    <property type="entry name" value="HATPase_c"/>
    <property type="match status" value="1"/>
</dbReference>
<dbReference type="Gene3D" id="3.30.565.10">
    <property type="entry name" value="Histidine kinase-like ATPase, C-terminal domain"/>
    <property type="match status" value="1"/>
</dbReference>
<comment type="subcellular location">
    <subcellularLocation>
        <location evidence="2">Cell membrane</location>
        <topology evidence="2">Multi-pass membrane protein</topology>
    </subcellularLocation>
</comment>
<dbReference type="SUPFAM" id="SSF55874">
    <property type="entry name" value="ATPase domain of HSP90 chaperone/DNA topoisomerase II/histidine kinase"/>
    <property type="match status" value="1"/>
</dbReference>
<dbReference type="Pfam" id="PF00512">
    <property type="entry name" value="HisKA"/>
    <property type="match status" value="1"/>
</dbReference>